<evidence type="ECO:0000313" key="2">
    <source>
        <dbReference type="EMBL" id="KAK7021482.1"/>
    </source>
</evidence>
<name>A0AAW0B7Y2_9AGAR</name>
<evidence type="ECO:0000256" key="1">
    <source>
        <dbReference type="SAM" id="MobiDB-lite"/>
    </source>
</evidence>
<feature type="compositionally biased region" description="Gly residues" evidence="1">
    <location>
        <begin position="158"/>
        <end position="172"/>
    </location>
</feature>
<dbReference type="AlphaFoldDB" id="A0AAW0B7Y2"/>
<comment type="caution">
    <text evidence="2">The sequence shown here is derived from an EMBL/GenBank/DDBJ whole genome shotgun (WGS) entry which is preliminary data.</text>
</comment>
<gene>
    <name evidence="2" type="ORF">R3P38DRAFT_3540987</name>
</gene>
<dbReference type="EMBL" id="JAWWNJ010000038">
    <property type="protein sequence ID" value="KAK7021482.1"/>
    <property type="molecule type" value="Genomic_DNA"/>
</dbReference>
<protein>
    <submittedName>
        <fullName evidence="2">Uncharacterized protein</fullName>
    </submittedName>
</protein>
<feature type="region of interest" description="Disordered" evidence="1">
    <location>
        <begin position="31"/>
        <end position="199"/>
    </location>
</feature>
<accession>A0AAW0B7Y2</accession>
<dbReference type="Proteomes" id="UP001362999">
    <property type="component" value="Unassembled WGS sequence"/>
</dbReference>
<evidence type="ECO:0000313" key="3">
    <source>
        <dbReference type="Proteomes" id="UP001362999"/>
    </source>
</evidence>
<proteinExistence type="predicted"/>
<keyword evidence="3" id="KW-1185">Reference proteome</keyword>
<sequence length="501" mass="54148">MVPWLRVKLPASGTADSLRSPTSLRSVTQLVGAGRPKPRCARSARDVSHDLNISTKTPTLADRSNKALKSTDGPIHLPQDRNVPPFDSPRKHKAAHRPSRSESSTLDIATAHPLDSTDDEADENDTIRTATAPPGSPIDDYMSDADVDMNNGNPKTQNGGGNPGGNPGGNGPNGDVQQLPPPFVFPSDDALAAYSPPEKGQNPYLEMLPAQPAPPIDPALGRAIFQHNTGQFPRHVVTNARLFRHIAPTQLATFRASPHNQITLCFAEGGNALLNANHEIPPDIQLTDVLRTVCPNGVLEVSLPIPEPGALSGRYNGPVAALVLASDNAGATAIKNLAMFSVHGKLAVFVHGVTDNDAVRQWPIGHWKLVRPARNLDAAANALRVAVVKAAYHDPATFLLVDQLTQARGGEQRARVFDALKTIHVECLPHPDSPVFVVHMQPLTTNEDDQERFCRLLRPQDFYFGNHGFYTRARNGHPPECATCKMSSHPTFLCPYTDPDL</sequence>
<organism evidence="2 3">
    <name type="scientific">Favolaschia claudopus</name>
    <dbReference type="NCBI Taxonomy" id="2862362"/>
    <lineage>
        <taxon>Eukaryota</taxon>
        <taxon>Fungi</taxon>
        <taxon>Dikarya</taxon>
        <taxon>Basidiomycota</taxon>
        <taxon>Agaricomycotina</taxon>
        <taxon>Agaricomycetes</taxon>
        <taxon>Agaricomycetidae</taxon>
        <taxon>Agaricales</taxon>
        <taxon>Marasmiineae</taxon>
        <taxon>Mycenaceae</taxon>
        <taxon>Favolaschia</taxon>
    </lineage>
</organism>
<reference evidence="2 3" key="1">
    <citation type="journal article" date="2024" name="J Genomics">
        <title>Draft genome sequencing and assembly of Favolaschia claudopus CIRM-BRFM 2984 isolated from oak limbs.</title>
        <authorList>
            <person name="Navarro D."/>
            <person name="Drula E."/>
            <person name="Chaduli D."/>
            <person name="Cazenave R."/>
            <person name="Ahrendt S."/>
            <person name="Wang J."/>
            <person name="Lipzen A."/>
            <person name="Daum C."/>
            <person name="Barry K."/>
            <person name="Grigoriev I.V."/>
            <person name="Favel A."/>
            <person name="Rosso M.N."/>
            <person name="Martin F."/>
        </authorList>
    </citation>
    <scope>NUCLEOTIDE SEQUENCE [LARGE SCALE GENOMIC DNA]</scope>
    <source>
        <strain evidence="2 3">CIRM-BRFM 2984</strain>
    </source>
</reference>